<name>A0A8K0UNZ1_9AGAR</name>
<dbReference type="EMBL" id="JAEVFJ010000013">
    <property type="protein sequence ID" value="KAH8101200.1"/>
    <property type="molecule type" value="Genomic_DNA"/>
</dbReference>
<feature type="region of interest" description="Disordered" evidence="1">
    <location>
        <begin position="135"/>
        <end position="160"/>
    </location>
</feature>
<protein>
    <submittedName>
        <fullName evidence="2">Uncharacterized protein</fullName>
    </submittedName>
</protein>
<organism evidence="2 3">
    <name type="scientific">Cristinia sonorae</name>
    <dbReference type="NCBI Taxonomy" id="1940300"/>
    <lineage>
        <taxon>Eukaryota</taxon>
        <taxon>Fungi</taxon>
        <taxon>Dikarya</taxon>
        <taxon>Basidiomycota</taxon>
        <taxon>Agaricomycotina</taxon>
        <taxon>Agaricomycetes</taxon>
        <taxon>Agaricomycetidae</taxon>
        <taxon>Agaricales</taxon>
        <taxon>Pleurotineae</taxon>
        <taxon>Stephanosporaceae</taxon>
        <taxon>Cristinia</taxon>
    </lineage>
</organism>
<evidence type="ECO:0000313" key="2">
    <source>
        <dbReference type="EMBL" id="KAH8101200.1"/>
    </source>
</evidence>
<accession>A0A8K0UNZ1</accession>
<feature type="compositionally biased region" description="Polar residues" evidence="1">
    <location>
        <begin position="141"/>
        <end position="160"/>
    </location>
</feature>
<comment type="caution">
    <text evidence="2">The sequence shown here is derived from an EMBL/GenBank/DDBJ whole genome shotgun (WGS) entry which is preliminary data.</text>
</comment>
<proteinExistence type="predicted"/>
<dbReference type="Proteomes" id="UP000813824">
    <property type="component" value="Unassembled WGS sequence"/>
</dbReference>
<reference evidence="2" key="1">
    <citation type="journal article" date="2021" name="New Phytol.">
        <title>Evolutionary innovations through gain and loss of genes in the ectomycorrhizal Boletales.</title>
        <authorList>
            <person name="Wu G."/>
            <person name="Miyauchi S."/>
            <person name="Morin E."/>
            <person name="Kuo A."/>
            <person name="Drula E."/>
            <person name="Varga T."/>
            <person name="Kohler A."/>
            <person name="Feng B."/>
            <person name="Cao Y."/>
            <person name="Lipzen A."/>
            <person name="Daum C."/>
            <person name="Hundley H."/>
            <person name="Pangilinan J."/>
            <person name="Johnson J."/>
            <person name="Barry K."/>
            <person name="LaButti K."/>
            <person name="Ng V."/>
            <person name="Ahrendt S."/>
            <person name="Min B."/>
            <person name="Choi I.G."/>
            <person name="Park H."/>
            <person name="Plett J.M."/>
            <person name="Magnuson J."/>
            <person name="Spatafora J.W."/>
            <person name="Nagy L.G."/>
            <person name="Henrissat B."/>
            <person name="Grigoriev I.V."/>
            <person name="Yang Z.L."/>
            <person name="Xu J."/>
            <person name="Martin F.M."/>
        </authorList>
    </citation>
    <scope>NUCLEOTIDE SEQUENCE</scope>
    <source>
        <strain evidence="2">KKN 215</strain>
    </source>
</reference>
<evidence type="ECO:0000256" key="1">
    <source>
        <dbReference type="SAM" id="MobiDB-lite"/>
    </source>
</evidence>
<keyword evidence="3" id="KW-1185">Reference proteome</keyword>
<sequence>MSMIFLNRFKQDLTELHTENPKNDPKSEFEQLSTELHTKHFQKTPKIAFLHKDYHIPRGTGMLKMRGLMVVWGEHVGAQMSLSLFAPPFLSHLVTSWDLLWMLRGISRHIQAIWESWEWLGEVGEVEDEVAALSASHPGMSDTSSDNLIGSPEDTWSTWR</sequence>
<dbReference type="AlphaFoldDB" id="A0A8K0UNZ1"/>
<gene>
    <name evidence="2" type="ORF">BXZ70DRAFT_1077302</name>
</gene>
<evidence type="ECO:0000313" key="3">
    <source>
        <dbReference type="Proteomes" id="UP000813824"/>
    </source>
</evidence>